<feature type="transmembrane region" description="Helical" evidence="1">
    <location>
        <begin position="61"/>
        <end position="78"/>
    </location>
</feature>
<keyword evidence="1" id="KW-0812">Transmembrane</keyword>
<feature type="transmembrane region" description="Helical" evidence="1">
    <location>
        <begin position="24"/>
        <end position="49"/>
    </location>
</feature>
<evidence type="ECO:0000256" key="1">
    <source>
        <dbReference type="SAM" id="Phobius"/>
    </source>
</evidence>
<organism evidence="2">
    <name type="scientific">uncultured Alteromonas sp</name>
    <dbReference type="NCBI Taxonomy" id="179113"/>
    <lineage>
        <taxon>Bacteria</taxon>
        <taxon>Pseudomonadati</taxon>
        <taxon>Pseudomonadota</taxon>
        <taxon>Gammaproteobacteria</taxon>
        <taxon>Alteromonadales</taxon>
        <taxon>Alteromonadaceae</taxon>
        <taxon>Alteromonas/Salinimonas group</taxon>
        <taxon>Alteromonas</taxon>
        <taxon>environmental samples</taxon>
    </lineage>
</organism>
<gene>
    <name evidence="2" type="ORF">A910_00566</name>
</gene>
<name>M1PZP3_9ALTE</name>
<sequence>MMQLYNSNEAVVSARSMPRDIGKLCAHFILCIIVSAVGAIGTGFAVFALSVNQATFSPADTIMSALTVLSLSLCLSWFSQSWGKALQSISLLSLIVLATSSLLLFFY</sequence>
<proteinExistence type="predicted"/>
<dbReference type="EMBL" id="JX826389">
    <property type="protein sequence ID" value="AGF95460.1"/>
    <property type="molecule type" value="Genomic_DNA"/>
</dbReference>
<reference evidence="2" key="1">
    <citation type="submission" date="2012-09" db="EMBL/GenBank/DDBJ databases">
        <title>Variation of the ribosomal operon in clones of a concurrent Alteromonas macleodii OTU indicates potential overestimation of diversity by fingerprinting techniques.</title>
        <authorList>
            <person name="Gonzaga A."/>
            <person name="Lopez-Perez M."/>
            <person name="Martin-Cuadrado A.-B."/>
            <person name="Lopez-Garcia P."/>
            <person name="Moreira D."/>
            <person name="Rodriguez-Valera F."/>
            <person name="Kimes N.E."/>
        </authorList>
    </citation>
    <scope>NUCLEOTIDE SEQUENCE</scope>
</reference>
<accession>M1PZP3</accession>
<protein>
    <submittedName>
        <fullName evidence="2">Uncharacterized protein</fullName>
    </submittedName>
</protein>
<keyword evidence="1" id="KW-1133">Transmembrane helix</keyword>
<keyword evidence="1" id="KW-0472">Membrane</keyword>
<feature type="transmembrane region" description="Helical" evidence="1">
    <location>
        <begin position="85"/>
        <end position="106"/>
    </location>
</feature>
<evidence type="ECO:0000313" key="2">
    <source>
        <dbReference type="EMBL" id="AGF95460.1"/>
    </source>
</evidence>
<dbReference type="AlphaFoldDB" id="M1PZP3"/>